<dbReference type="Proteomes" id="UP001165444">
    <property type="component" value="Unassembled WGS sequence"/>
</dbReference>
<keyword evidence="1" id="KW-1133">Transmembrane helix</keyword>
<evidence type="ECO:0008006" key="4">
    <source>
        <dbReference type="Google" id="ProtNLM"/>
    </source>
</evidence>
<keyword evidence="3" id="KW-1185">Reference proteome</keyword>
<organism evidence="2 3">
    <name type="scientific">Parabacteroides faecalis</name>
    <dbReference type="NCBI Taxonomy" id="2924040"/>
    <lineage>
        <taxon>Bacteria</taxon>
        <taxon>Pseudomonadati</taxon>
        <taxon>Bacteroidota</taxon>
        <taxon>Bacteroidia</taxon>
        <taxon>Bacteroidales</taxon>
        <taxon>Tannerellaceae</taxon>
        <taxon>Parabacteroides</taxon>
    </lineage>
</organism>
<name>A0ABT0C2Q9_9BACT</name>
<proteinExistence type="predicted"/>
<comment type="caution">
    <text evidence="2">The sequence shown here is derived from an EMBL/GenBank/DDBJ whole genome shotgun (WGS) entry which is preliminary data.</text>
</comment>
<evidence type="ECO:0000313" key="2">
    <source>
        <dbReference type="EMBL" id="MCJ2381297.1"/>
    </source>
</evidence>
<feature type="transmembrane region" description="Helical" evidence="1">
    <location>
        <begin position="28"/>
        <end position="48"/>
    </location>
</feature>
<evidence type="ECO:0000313" key="3">
    <source>
        <dbReference type="Proteomes" id="UP001165444"/>
    </source>
</evidence>
<reference evidence="2 3" key="1">
    <citation type="submission" date="2022-03" db="EMBL/GenBank/DDBJ databases">
        <title>Parabacteroides sp. nov. isolated from swine feces.</title>
        <authorList>
            <person name="Bak J.E."/>
        </authorList>
    </citation>
    <scope>NUCLEOTIDE SEQUENCE [LARGE SCALE GENOMIC DNA]</scope>
    <source>
        <strain evidence="2 3">AGMB00274</strain>
    </source>
</reference>
<protein>
    <recommendedName>
        <fullName evidence="4">Phosphodiester glycosidase domain-containing protein</fullName>
    </recommendedName>
</protein>
<accession>A0ABT0C2Q9</accession>
<keyword evidence="1" id="KW-0812">Transmembrane</keyword>
<dbReference type="EMBL" id="JAKZMM010000030">
    <property type="protein sequence ID" value="MCJ2381297.1"/>
    <property type="molecule type" value="Genomic_DNA"/>
</dbReference>
<keyword evidence="1" id="KW-0472">Membrane</keyword>
<dbReference type="RefSeq" id="WP_243325603.1">
    <property type="nucleotide sequence ID" value="NZ_JAKZMM010000030.1"/>
</dbReference>
<sequence length="281" mass="31417">MRNEDDEIQILGSAETPLKKDSGKNRRVWIAAWTAVFILACVCLFFFLPSQQASVADQQQPETSSLAAQEGLETEQSEPGIHISSDLVNDVPLTIYSLHQLQADLQINLPDTADHSIVLAIPAADVRKDNQEIVGDFVVQGKELSFGKRKAGYCSIIQGKIEIGISTDDQKKEECISQQGSFFRQYSLIFNGNTQKNILKGKSFRRALVVHEGKTCIVISKQRESLYDFTEALADLGFQDALYLVGGNSLGFYRDKTGSLHFIGKTEKENYPNRNYIVFRK</sequence>
<gene>
    <name evidence="2" type="ORF">MUN53_11865</name>
</gene>
<evidence type="ECO:0000256" key="1">
    <source>
        <dbReference type="SAM" id="Phobius"/>
    </source>
</evidence>